<dbReference type="Proteomes" id="UP000701853">
    <property type="component" value="Chromosome 1"/>
</dbReference>
<keyword evidence="4" id="KW-1185">Reference proteome</keyword>
<dbReference type="InterPro" id="IPR011989">
    <property type="entry name" value="ARM-like"/>
</dbReference>
<evidence type="ECO:0000313" key="4">
    <source>
        <dbReference type="Proteomes" id="UP000701853"/>
    </source>
</evidence>
<proteinExistence type="predicted"/>
<evidence type="ECO:0000259" key="2">
    <source>
        <dbReference type="Pfam" id="PF25055"/>
    </source>
</evidence>
<dbReference type="SUPFAM" id="SSF48371">
    <property type="entry name" value="ARM repeat"/>
    <property type="match status" value="1"/>
</dbReference>
<protein>
    <recommendedName>
        <fullName evidence="2">DUF7792 domain-containing protein</fullName>
    </recommendedName>
</protein>
<dbReference type="Gene3D" id="1.20.930.20">
    <property type="entry name" value="Adaptor protein Cbl, N-terminal domain"/>
    <property type="match status" value="1"/>
</dbReference>
<evidence type="ECO:0000313" key="3">
    <source>
        <dbReference type="EMBL" id="KAG8503867.1"/>
    </source>
</evidence>
<gene>
    <name evidence="3" type="ORF">CXB51_001812</name>
</gene>
<dbReference type="InterPro" id="IPR000225">
    <property type="entry name" value="Armadillo"/>
</dbReference>
<dbReference type="InterPro" id="IPR056694">
    <property type="entry name" value="DUF7792"/>
</dbReference>
<dbReference type="Pfam" id="PF25055">
    <property type="entry name" value="DUF7792"/>
    <property type="match status" value="1"/>
</dbReference>
<dbReference type="OrthoDB" id="999736at2759"/>
<dbReference type="EMBL" id="JAHUZN010000001">
    <property type="protein sequence ID" value="KAG8503867.1"/>
    <property type="molecule type" value="Genomic_DNA"/>
</dbReference>
<sequence length="724" mass="81094">MLGWEAKTQTQQLCDLISLGDDVCTAATKAKSFKKEVSNLVSLVNRLSQMLKTLLCFGTSPHTSLYLRPLHCIVAEVKVGFEHALSIVHKCKRGNLLWKLFTTCSNATQFVELFNCLNASISDMKWLLSIYMPQSCSTPTYENPVKVKVWSCIAAVKIGRALEDRVLAVKQLASLAEQNDEYKSIIYEEDGVPSLQKLLKEKISLDAQIMAVKTRDLNCGCGRVFGRVAFIAVADITEAIAVTAGIASRMLNKYHNRPKEQNNARYRRNWPLPVKLRPRSTAIGVTPLHTAIFNNIGFGRYRYRYITAAIPEMISTILSRLSRTSAMSDQIQAANLVTGIAEHNPELKEYALIRENVIWQLVTLLSPADDTKSNPKLKLSCSRALWMLVQGSISNCKTLTETKGMLCLANLLKTEKDELQYNCLMIVREITAIAESNNEFRHSTFKSSSPAAKAIVDELLRVIKEFDNMKLRIPAIKSVGSLARSFSAKECQVISPLVARLGDMDREVAMEASIALQKFICPNNYLFCEHSKSIIESNGVPLLIKLLLDDGDKKLQCHRLTLICYLANHDSNSNVLIKEGALTALQTTAPTIMAQHPELKQLVSQAIYKLQSNKADKHQELENSRGIKGFITEQGKAVVDLVRGLKLKLESECVGGRVKIQLQGYWKLYKKKISGAIRSLRMRRRWRLVKAKSVELALTLRSVIDYSGKRVIMKEMARSGRARA</sequence>
<dbReference type="SMART" id="SM00185">
    <property type="entry name" value="ARM"/>
    <property type="match status" value="3"/>
</dbReference>
<dbReference type="PANTHER" id="PTHR46168">
    <property type="entry name" value="ARMADILLO REPEAT ONLY 4"/>
    <property type="match status" value="1"/>
</dbReference>
<dbReference type="InterPro" id="IPR016024">
    <property type="entry name" value="ARM-type_fold"/>
</dbReference>
<comment type="caution">
    <text evidence="3">The sequence shown here is derived from an EMBL/GenBank/DDBJ whole genome shotgun (WGS) entry which is preliminary data.</text>
</comment>
<dbReference type="GO" id="GO:0007166">
    <property type="term" value="P:cell surface receptor signaling pathway"/>
    <property type="evidence" value="ECO:0007669"/>
    <property type="project" value="InterPro"/>
</dbReference>
<accession>A0A8J5ZLM7</accession>
<dbReference type="Gene3D" id="1.25.10.10">
    <property type="entry name" value="Leucine-rich Repeat Variant"/>
    <property type="match status" value="2"/>
</dbReference>
<keyword evidence="1" id="KW-0677">Repeat</keyword>
<organism evidence="3 4">
    <name type="scientific">Gossypium anomalum</name>
    <dbReference type="NCBI Taxonomy" id="47600"/>
    <lineage>
        <taxon>Eukaryota</taxon>
        <taxon>Viridiplantae</taxon>
        <taxon>Streptophyta</taxon>
        <taxon>Embryophyta</taxon>
        <taxon>Tracheophyta</taxon>
        <taxon>Spermatophyta</taxon>
        <taxon>Magnoliopsida</taxon>
        <taxon>eudicotyledons</taxon>
        <taxon>Gunneridae</taxon>
        <taxon>Pentapetalae</taxon>
        <taxon>rosids</taxon>
        <taxon>malvids</taxon>
        <taxon>Malvales</taxon>
        <taxon>Malvaceae</taxon>
        <taxon>Malvoideae</taxon>
        <taxon>Gossypium</taxon>
    </lineage>
</organism>
<dbReference type="PANTHER" id="PTHR46168:SF12">
    <property type="entry name" value="ARMADILLO REPEAT ONLY 4-LIKE PROTEIN"/>
    <property type="match status" value="1"/>
</dbReference>
<dbReference type="AlphaFoldDB" id="A0A8J5ZLM7"/>
<feature type="domain" description="DUF7792" evidence="2">
    <location>
        <begin position="11"/>
        <end position="131"/>
    </location>
</feature>
<name>A0A8J5ZLM7_9ROSI</name>
<reference evidence="3 4" key="1">
    <citation type="journal article" date="2021" name="bioRxiv">
        <title>The Gossypium anomalum genome as a resource for cotton improvement and evolutionary analysis of hybrid incompatibility.</title>
        <authorList>
            <person name="Grover C.E."/>
            <person name="Yuan D."/>
            <person name="Arick M.A."/>
            <person name="Miller E.R."/>
            <person name="Hu G."/>
            <person name="Peterson D.G."/>
            <person name="Wendel J.F."/>
            <person name="Udall J.A."/>
        </authorList>
    </citation>
    <scope>NUCLEOTIDE SEQUENCE [LARGE SCALE GENOMIC DNA]</scope>
    <source>
        <strain evidence="3">JFW-Udall</strain>
        <tissue evidence="3">Leaf</tissue>
    </source>
</reference>
<evidence type="ECO:0000256" key="1">
    <source>
        <dbReference type="ARBA" id="ARBA00022737"/>
    </source>
</evidence>
<dbReference type="InterPro" id="IPR036537">
    <property type="entry name" value="Adaptor_Cbl_N_dom_sf"/>
</dbReference>